<evidence type="ECO:0000313" key="2">
    <source>
        <dbReference type="EMBL" id="JAH17907.1"/>
    </source>
</evidence>
<accession>A0A0E9QN52</accession>
<dbReference type="AlphaFoldDB" id="A0A0E9QN52"/>
<organism evidence="2">
    <name type="scientific">Anguilla anguilla</name>
    <name type="common">European freshwater eel</name>
    <name type="synonym">Muraena anguilla</name>
    <dbReference type="NCBI Taxonomy" id="7936"/>
    <lineage>
        <taxon>Eukaryota</taxon>
        <taxon>Metazoa</taxon>
        <taxon>Chordata</taxon>
        <taxon>Craniata</taxon>
        <taxon>Vertebrata</taxon>
        <taxon>Euteleostomi</taxon>
        <taxon>Actinopterygii</taxon>
        <taxon>Neopterygii</taxon>
        <taxon>Teleostei</taxon>
        <taxon>Anguilliformes</taxon>
        <taxon>Anguillidae</taxon>
        <taxon>Anguilla</taxon>
    </lineage>
</organism>
<feature type="region of interest" description="Disordered" evidence="1">
    <location>
        <begin position="1"/>
        <end position="20"/>
    </location>
</feature>
<reference evidence="2" key="1">
    <citation type="submission" date="2014-11" db="EMBL/GenBank/DDBJ databases">
        <authorList>
            <person name="Amaro Gonzalez C."/>
        </authorList>
    </citation>
    <scope>NUCLEOTIDE SEQUENCE</scope>
</reference>
<protein>
    <submittedName>
        <fullName evidence="2">Uncharacterized protein</fullName>
    </submittedName>
</protein>
<evidence type="ECO:0000256" key="1">
    <source>
        <dbReference type="SAM" id="MobiDB-lite"/>
    </source>
</evidence>
<dbReference type="EMBL" id="GBXM01090670">
    <property type="protein sequence ID" value="JAH17907.1"/>
    <property type="molecule type" value="Transcribed_RNA"/>
</dbReference>
<reference evidence="2" key="2">
    <citation type="journal article" date="2015" name="Fish Shellfish Immunol.">
        <title>Early steps in the European eel (Anguilla anguilla)-Vibrio vulnificus interaction in the gills: Role of the RtxA13 toxin.</title>
        <authorList>
            <person name="Callol A."/>
            <person name="Pajuelo D."/>
            <person name="Ebbesson L."/>
            <person name="Teles M."/>
            <person name="MacKenzie S."/>
            <person name="Amaro C."/>
        </authorList>
    </citation>
    <scope>NUCLEOTIDE SEQUENCE</scope>
</reference>
<sequence length="20" mass="2265">MGKMGRFHSEEIGGAKLLRF</sequence>
<proteinExistence type="predicted"/>
<name>A0A0E9QN52_ANGAN</name>